<reference evidence="2" key="1">
    <citation type="journal article" date="2014" name="Nat. Commun.">
        <title>Multiple recent horizontal transfers of a large genomic region in cheese making fungi.</title>
        <authorList>
            <person name="Cheeseman K."/>
            <person name="Ropars J."/>
            <person name="Renault P."/>
            <person name="Dupont J."/>
            <person name="Gouzy J."/>
            <person name="Branca A."/>
            <person name="Abraham A.L."/>
            <person name="Ceppi M."/>
            <person name="Conseiller E."/>
            <person name="Debuchy R."/>
            <person name="Malagnac F."/>
            <person name="Goarin A."/>
            <person name="Silar P."/>
            <person name="Lacoste S."/>
            <person name="Sallet E."/>
            <person name="Bensimon A."/>
            <person name="Giraud T."/>
            <person name="Brygoo Y."/>
        </authorList>
    </citation>
    <scope>NUCLEOTIDE SEQUENCE [LARGE SCALE GENOMIC DNA]</scope>
    <source>
        <strain evidence="2">FM164</strain>
    </source>
</reference>
<sequence>MESGRPTREIIQPARPHASASASGNGQGSSSSAYHHRDCIVSRTVNLHSPYLPETPDPILGQVWIDHIDSMLGVRTERQTEEMRYCIEQTDRIVRLADNILKQQKELLACLRRMARGCDSDDSSTEISGLFEFSDSSIEQESDGDDIANGCSAVNGHMDGHGTADE</sequence>
<feature type="region of interest" description="Disordered" evidence="1">
    <location>
        <begin position="1"/>
        <end position="33"/>
    </location>
</feature>
<dbReference type="OrthoDB" id="4369355at2759"/>
<dbReference type="Proteomes" id="UP000030686">
    <property type="component" value="Unassembled WGS sequence"/>
</dbReference>
<proteinExistence type="predicted"/>
<protein>
    <submittedName>
        <fullName evidence="2">Genomic scaffold, ProqFM164S02</fullName>
    </submittedName>
</protein>
<evidence type="ECO:0000313" key="2">
    <source>
        <dbReference type="EMBL" id="CDM32863.1"/>
    </source>
</evidence>
<gene>
    <name evidence="2" type="ORF">PROQFM164_S02g003014</name>
</gene>
<feature type="region of interest" description="Disordered" evidence="1">
    <location>
        <begin position="135"/>
        <end position="166"/>
    </location>
</feature>
<organism evidence="2 3">
    <name type="scientific">Penicillium roqueforti (strain FM164)</name>
    <dbReference type="NCBI Taxonomy" id="1365484"/>
    <lineage>
        <taxon>Eukaryota</taxon>
        <taxon>Fungi</taxon>
        <taxon>Dikarya</taxon>
        <taxon>Ascomycota</taxon>
        <taxon>Pezizomycotina</taxon>
        <taxon>Eurotiomycetes</taxon>
        <taxon>Eurotiomycetidae</taxon>
        <taxon>Eurotiales</taxon>
        <taxon>Aspergillaceae</taxon>
        <taxon>Penicillium</taxon>
    </lineage>
</organism>
<keyword evidence="3" id="KW-1185">Reference proteome</keyword>
<evidence type="ECO:0000313" key="3">
    <source>
        <dbReference type="Proteomes" id="UP000030686"/>
    </source>
</evidence>
<evidence type="ECO:0000256" key="1">
    <source>
        <dbReference type="SAM" id="MobiDB-lite"/>
    </source>
</evidence>
<dbReference type="AlphaFoldDB" id="W6Q831"/>
<feature type="compositionally biased region" description="Low complexity" evidence="1">
    <location>
        <begin position="18"/>
        <end position="33"/>
    </location>
</feature>
<name>W6Q831_PENRF</name>
<accession>W6Q831</accession>
<dbReference type="EMBL" id="HG792016">
    <property type="protein sequence ID" value="CDM32863.1"/>
    <property type="molecule type" value="Genomic_DNA"/>
</dbReference>